<dbReference type="Proteomes" id="UP001060170">
    <property type="component" value="Chromosome 1"/>
</dbReference>
<accession>A0ACC0EZA6</accession>
<evidence type="ECO:0000313" key="2">
    <source>
        <dbReference type="Proteomes" id="UP001060170"/>
    </source>
</evidence>
<dbReference type="EMBL" id="CM045865">
    <property type="protein sequence ID" value="KAI7962421.1"/>
    <property type="molecule type" value="Genomic_DNA"/>
</dbReference>
<comment type="caution">
    <text evidence="1">The sequence shown here is derived from an EMBL/GenBank/DDBJ whole genome shotgun (WGS) entry which is preliminary data.</text>
</comment>
<keyword evidence="2" id="KW-1185">Reference proteome</keyword>
<organism evidence="1 2">
    <name type="scientific">Puccinia striiformis f. sp. tritici</name>
    <dbReference type="NCBI Taxonomy" id="168172"/>
    <lineage>
        <taxon>Eukaryota</taxon>
        <taxon>Fungi</taxon>
        <taxon>Dikarya</taxon>
        <taxon>Basidiomycota</taxon>
        <taxon>Pucciniomycotina</taxon>
        <taxon>Pucciniomycetes</taxon>
        <taxon>Pucciniales</taxon>
        <taxon>Pucciniaceae</taxon>
        <taxon>Puccinia</taxon>
    </lineage>
</organism>
<name>A0ACC0EZA6_9BASI</name>
<reference evidence="2" key="2">
    <citation type="journal article" date="2018" name="Mol. Plant Microbe Interact.">
        <title>Genome sequence resources for the wheat stripe rust pathogen (Puccinia striiformis f. sp. tritici) and the barley stripe rust pathogen (Puccinia striiformis f. sp. hordei).</title>
        <authorList>
            <person name="Xia C."/>
            <person name="Wang M."/>
            <person name="Yin C."/>
            <person name="Cornejo O.E."/>
            <person name="Hulbert S.H."/>
            <person name="Chen X."/>
        </authorList>
    </citation>
    <scope>NUCLEOTIDE SEQUENCE [LARGE SCALE GENOMIC DNA]</scope>
    <source>
        <strain evidence="2">93-210</strain>
    </source>
</reference>
<reference evidence="2" key="1">
    <citation type="journal article" date="2018" name="BMC Genomics">
        <title>Genomic insights into host adaptation between the wheat stripe rust pathogen (Puccinia striiformis f. sp. tritici) and the barley stripe rust pathogen (Puccinia striiformis f. sp. hordei).</title>
        <authorList>
            <person name="Xia C."/>
            <person name="Wang M."/>
            <person name="Yin C."/>
            <person name="Cornejo O.E."/>
            <person name="Hulbert S.H."/>
            <person name="Chen X."/>
        </authorList>
    </citation>
    <scope>NUCLEOTIDE SEQUENCE [LARGE SCALE GENOMIC DNA]</scope>
    <source>
        <strain evidence="2">93-210</strain>
    </source>
</reference>
<protein>
    <submittedName>
        <fullName evidence="1">Uncharacterized protein</fullName>
    </submittedName>
</protein>
<sequence>MLSNARIDLLIKRSFLVLLLVLNLTMVTSKRVNCPSRKCSSTNAYEMGEVYTTCQEDVKCKEHGVVQGKCGQSIQLRNVIQCNDCRGFFNQNDLKEIKCKKKHTSSNECAMPACNFGY</sequence>
<gene>
    <name evidence="1" type="ORF">MJO28_000515</name>
</gene>
<proteinExistence type="predicted"/>
<evidence type="ECO:0000313" key="1">
    <source>
        <dbReference type="EMBL" id="KAI7962421.1"/>
    </source>
</evidence>
<reference evidence="1 2" key="3">
    <citation type="journal article" date="2022" name="Microbiol. Spectr.">
        <title>Folding features and dynamics of 3D genome architecture in plant fungal pathogens.</title>
        <authorList>
            <person name="Xia C."/>
        </authorList>
    </citation>
    <scope>NUCLEOTIDE SEQUENCE [LARGE SCALE GENOMIC DNA]</scope>
    <source>
        <strain evidence="1 2">93-210</strain>
    </source>
</reference>